<dbReference type="HOGENOM" id="CLU_1304882_0_0_1"/>
<sequence>MSFFNESIDLSNFQLCFGRAPRLIPLMILTQSTPTLRTPQQIADHVLRTFTSDLADARDHLLELEAKLHQPHFANLHRRLAPTFQPADRVILSTWHRRREYKIKGDVRPRVATFFPRVDGPQPWIRRKASRVQGYTPDSVRQAQVRRQAGWTEDDVLIFLQPNLQVATFEWAEILAQASRVGRCLFDRRRCLCSTHTDGRIAAFREQPSEV</sequence>
<accession>J4ICB4</accession>
<dbReference type="AlphaFoldDB" id="J4ICB4"/>
<dbReference type="Proteomes" id="UP000006352">
    <property type="component" value="Unassembled WGS sequence"/>
</dbReference>
<protein>
    <submittedName>
        <fullName evidence="1">Uncharacterized protein</fullName>
    </submittedName>
</protein>
<evidence type="ECO:0000313" key="1">
    <source>
        <dbReference type="EMBL" id="CCM06116.1"/>
    </source>
</evidence>
<name>J4ICB4_9APHY</name>
<gene>
    <name evidence="1" type="ORF">FIBRA_08365</name>
</gene>
<dbReference type="InParanoid" id="J4ICB4"/>
<reference evidence="1 2" key="1">
    <citation type="journal article" date="2012" name="Appl. Environ. Microbiol.">
        <title>Short-read sequencing for genomic analysis of the brown rot fungus Fibroporia radiculosa.</title>
        <authorList>
            <person name="Tang J.D."/>
            <person name="Perkins A.D."/>
            <person name="Sonstegard T.S."/>
            <person name="Schroeder S.G."/>
            <person name="Burgess S.C."/>
            <person name="Diehl S.V."/>
        </authorList>
    </citation>
    <scope>NUCLEOTIDE SEQUENCE [LARGE SCALE GENOMIC DNA]</scope>
    <source>
        <strain evidence="1 2">TFFH 294</strain>
    </source>
</reference>
<dbReference type="OrthoDB" id="2797467at2759"/>
<dbReference type="STRING" id="599839.J4ICB4"/>
<organism evidence="1 2">
    <name type="scientific">Fibroporia radiculosa</name>
    <dbReference type="NCBI Taxonomy" id="599839"/>
    <lineage>
        <taxon>Eukaryota</taxon>
        <taxon>Fungi</taxon>
        <taxon>Dikarya</taxon>
        <taxon>Basidiomycota</taxon>
        <taxon>Agaricomycotina</taxon>
        <taxon>Agaricomycetes</taxon>
        <taxon>Polyporales</taxon>
        <taxon>Fibroporiaceae</taxon>
        <taxon>Fibroporia</taxon>
    </lineage>
</organism>
<evidence type="ECO:0000313" key="2">
    <source>
        <dbReference type="Proteomes" id="UP000006352"/>
    </source>
</evidence>
<dbReference type="RefSeq" id="XP_012185399.1">
    <property type="nucleotide sequence ID" value="XM_012330009.1"/>
</dbReference>
<keyword evidence="2" id="KW-1185">Reference proteome</keyword>
<dbReference type="EMBL" id="HE797224">
    <property type="protein sequence ID" value="CCM06116.1"/>
    <property type="molecule type" value="Genomic_DNA"/>
</dbReference>
<proteinExistence type="predicted"/>
<dbReference type="GeneID" id="24101027"/>